<dbReference type="Proteomes" id="UP000554482">
    <property type="component" value="Unassembled WGS sequence"/>
</dbReference>
<dbReference type="AlphaFoldDB" id="A0A7J6WEW7"/>
<dbReference type="PROSITE" id="PS00678">
    <property type="entry name" value="WD_REPEATS_1"/>
    <property type="match status" value="1"/>
</dbReference>
<dbReference type="Gene3D" id="2.130.10.10">
    <property type="entry name" value="YVTN repeat-like/Quinoprotein amine dehydrogenase"/>
    <property type="match status" value="2"/>
</dbReference>
<gene>
    <name evidence="5" type="ORF">FRX31_015774</name>
</gene>
<evidence type="ECO:0000256" key="4">
    <source>
        <dbReference type="SAM" id="MobiDB-lite"/>
    </source>
</evidence>
<comment type="caution">
    <text evidence="5">The sequence shown here is derived from an EMBL/GenBank/DDBJ whole genome shotgun (WGS) entry which is preliminary data.</text>
</comment>
<dbReference type="InterPro" id="IPR036322">
    <property type="entry name" value="WD40_repeat_dom_sf"/>
</dbReference>
<dbReference type="SUPFAM" id="SSF50978">
    <property type="entry name" value="WD40 repeat-like"/>
    <property type="match status" value="1"/>
</dbReference>
<dbReference type="InterPro" id="IPR019775">
    <property type="entry name" value="WD40_repeat_CS"/>
</dbReference>
<name>A0A7J6WEW7_THATH</name>
<dbReference type="PANTHER" id="PTHR45296:SF1">
    <property type="entry name" value="TRANSDUCIN_WD40 REPEAT-LIKE SUPERFAMILY PROTEIN"/>
    <property type="match status" value="1"/>
</dbReference>
<dbReference type="InterPro" id="IPR015943">
    <property type="entry name" value="WD40/YVTN_repeat-like_dom_sf"/>
</dbReference>
<dbReference type="PROSITE" id="PS50294">
    <property type="entry name" value="WD_REPEATS_REGION"/>
    <property type="match status" value="1"/>
</dbReference>
<evidence type="ECO:0000256" key="1">
    <source>
        <dbReference type="ARBA" id="ARBA00022574"/>
    </source>
</evidence>
<evidence type="ECO:0000256" key="2">
    <source>
        <dbReference type="ARBA" id="ARBA00022737"/>
    </source>
</evidence>
<reference evidence="5 6" key="1">
    <citation type="submission" date="2020-06" db="EMBL/GenBank/DDBJ databases">
        <title>Transcriptomic and genomic resources for Thalictrum thalictroides and T. hernandezii: Facilitating candidate gene discovery in an emerging model plant lineage.</title>
        <authorList>
            <person name="Arias T."/>
            <person name="Riano-Pachon D.M."/>
            <person name="Di Stilio V.S."/>
        </authorList>
    </citation>
    <scope>NUCLEOTIDE SEQUENCE [LARGE SCALE GENOMIC DNA]</scope>
    <source>
        <strain evidence="6">cv. WT478/WT964</strain>
        <tissue evidence="5">Leaves</tissue>
    </source>
</reference>
<evidence type="ECO:0000256" key="3">
    <source>
        <dbReference type="PROSITE-ProRule" id="PRU00221"/>
    </source>
</evidence>
<organism evidence="5 6">
    <name type="scientific">Thalictrum thalictroides</name>
    <name type="common">Rue-anemone</name>
    <name type="synonym">Anemone thalictroides</name>
    <dbReference type="NCBI Taxonomy" id="46969"/>
    <lineage>
        <taxon>Eukaryota</taxon>
        <taxon>Viridiplantae</taxon>
        <taxon>Streptophyta</taxon>
        <taxon>Embryophyta</taxon>
        <taxon>Tracheophyta</taxon>
        <taxon>Spermatophyta</taxon>
        <taxon>Magnoliopsida</taxon>
        <taxon>Ranunculales</taxon>
        <taxon>Ranunculaceae</taxon>
        <taxon>Thalictroideae</taxon>
        <taxon>Thalictrum</taxon>
    </lineage>
</organism>
<evidence type="ECO:0000313" key="5">
    <source>
        <dbReference type="EMBL" id="KAF5194642.1"/>
    </source>
</evidence>
<feature type="region of interest" description="Disordered" evidence="4">
    <location>
        <begin position="246"/>
        <end position="275"/>
    </location>
</feature>
<dbReference type="PROSITE" id="PS50082">
    <property type="entry name" value="WD_REPEATS_2"/>
    <property type="match status" value="1"/>
</dbReference>
<dbReference type="EMBL" id="JABWDY010018444">
    <property type="protein sequence ID" value="KAF5194642.1"/>
    <property type="molecule type" value="Genomic_DNA"/>
</dbReference>
<keyword evidence="6" id="KW-1185">Reference proteome</keyword>
<dbReference type="InterPro" id="IPR001680">
    <property type="entry name" value="WD40_rpt"/>
</dbReference>
<evidence type="ECO:0000313" key="6">
    <source>
        <dbReference type="Proteomes" id="UP000554482"/>
    </source>
</evidence>
<dbReference type="PANTHER" id="PTHR45296">
    <property type="entry name" value="TRANSDUCIN/WD40 REPEAT-LIKE SUPERFAMILY PROTEIN"/>
    <property type="match status" value="1"/>
</dbReference>
<feature type="repeat" description="WD" evidence="3">
    <location>
        <begin position="284"/>
        <end position="319"/>
    </location>
</feature>
<keyword evidence="2" id="KW-0677">Repeat</keyword>
<dbReference type="Pfam" id="PF00400">
    <property type="entry name" value="WD40"/>
    <property type="match status" value="3"/>
</dbReference>
<protein>
    <submittedName>
        <fullName evidence="5">Wd repeat-containing protein</fullName>
    </submittedName>
</protein>
<feature type="compositionally biased region" description="Low complexity" evidence="4">
    <location>
        <begin position="249"/>
        <end position="259"/>
    </location>
</feature>
<feature type="compositionally biased region" description="Polar residues" evidence="4">
    <location>
        <begin position="260"/>
        <end position="270"/>
    </location>
</feature>
<proteinExistence type="predicted"/>
<dbReference type="SMART" id="SM00320">
    <property type="entry name" value="WD40"/>
    <property type="match status" value="6"/>
</dbReference>
<dbReference type="OrthoDB" id="2161379at2759"/>
<keyword evidence="1 3" id="KW-0853">WD repeat</keyword>
<sequence>MMKPRRLKGHKDAVTCSISSKTRPGIIATSGEDGLICWFDMRCKDVIFTMDLDKKPISSISFNPGNEDLLYACTGTEVICFDVHLASSWKPVERYNYNKEEINQISCSSKSSFLAAADDSGDIKIIDIRQHCLYKSLRSGHTSICSSVQFLPWRPWEVITGGLDAKLIMWDFSKGRPCKIIDFGLPDLESQSSGGQCFNPAFIHAIASPEVDMLDRSGKVCAVARGDGVVDVIDVEAEIAMSKAKNSTKSGKGSLSGSGNATPSASTTPLDQKKGRRIHLDSSLGGHTSAVSCVSFSSFGERGRYIISGGNDASVKVWDWSKSMDAGENNSSDLLCQNIKLSKKVNWLCTTPSDSENLVICDTSKVVKVYTIT</sequence>
<accession>A0A7J6WEW7</accession>